<proteinExistence type="predicted"/>
<comment type="caution">
    <text evidence="2">The sequence shown here is derived from an EMBL/GenBank/DDBJ whole genome shotgun (WGS) entry which is preliminary data.</text>
</comment>
<protein>
    <submittedName>
        <fullName evidence="2">Uncharacterized protein</fullName>
    </submittedName>
</protein>
<sequence>MDLKHILNPRSAPQPQRPSQNTTLPESKASSSSYSLYIGMAFPQGTTTGRHWTLILAPDAATSDGGFATNCTMYHANREPWTDSLHRYKEIDVRFDHNDVCTWHLIGTIHGDEEKRAFEEIAEKVLPGPGRQRYVLGVIRMLEKEGFVYKGAWKVFMELVDEP</sequence>
<keyword evidence="3" id="KW-1185">Reference proteome</keyword>
<name>A0ABR4K7Y9_9EURO</name>
<evidence type="ECO:0000313" key="2">
    <source>
        <dbReference type="EMBL" id="KAL2848421.1"/>
    </source>
</evidence>
<feature type="region of interest" description="Disordered" evidence="1">
    <location>
        <begin position="1"/>
        <end position="28"/>
    </location>
</feature>
<evidence type="ECO:0000256" key="1">
    <source>
        <dbReference type="SAM" id="MobiDB-lite"/>
    </source>
</evidence>
<reference evidence="2 3" key="1">
    <citation type="submission" date="2024-07" db="EMBL/GenBank/DDBJ databases">
        <title>Section-level genome sequencing and comparative genomics of Aspergillus sections Usti and Cavernicolus.</title>
        <authorList>
            <consortium name="Lawrence Berkeley National Laboratory"/>
            <person name="Nybo J.L."/>
            <person name="Vesth T.C."/>
            <person name="Theobald S."/>
            <person name="Frisvad J.C."/>
            <person name="Larsen T.O."/>
            <person name="Kjaerboelling I."/>
            <person name="Rothschild-Mancinelli K."/>
            <person name="Lyhne E.K."/>
            <person name="Kogle M.E."/>
            <person name="Barry K."/>
            <person name="Clum A."/>
            <person name="Na H."/>
            <person name="Ledsgaard L."/>
            <person name="Lin J."/>
            <person name="Lipzen A."/>
            <person name="Kuo A."/>
            <person name="Riley R."/>
            <person name="Mondo S."/>
            <person name="Labutti K."/>
            <person name="Haridas S."/>
            <person name="Pangalinan J."/>
            <person name="Salamov A.A."/>
            <person name="Simmons B.A."/>
            <person name="Magnuson J.K."/>
            <person name="Chen J."/>
            <person name="Drula E."/>
            <person name="Henrissat B."/>
            <person name="Wiebenga A."/>
            <person name="Lubbers R.J."/>
            <person name="Gomes A.C."/>
            <person name="Makela M.R."/>
            <person name="Stajich J."/>
            <person name="Grigoriev I.V."/>
            <person name="Mortensen U.H."/>
            <person name="De Vries R.P."/>
            <person name="Baker S.E."/>
            <person name="Andersen M.R."/>
        </authorList>
    </citation>
    <scope>NUCLEOTIDE SEQUENCE [LARGE SCALE GENOMIC DNA]</scope>
    <source>
        <strain evidence="2 3">CBS 123904</strain>
    </source>
</reference>
<gene>
    <name evidence="2" type="ORF">BJY01DRAFT_246433</name>
</gene>
<evidence type="ECO:0000313" key="3">
    <source>
        <dbReference type="Proteomes" id="UP001610446"/>
    </source>
</evidence>
<organism evidence="2 3">
    <name type="scientific">Aspergillus pseudoustus</name>
    <dbReference type="NCBI Taxonomy" id="1810923"/>
    <lineage>
        <taxon>Eukaryota</taxon>
        <taxon>Fungi</taxon>
        <taxon>Dikarya</taxon>
        <taxon>Ascomycota</taxon>
        <taxon>Pezizomycotina</taxon>
        <taxon>Eurotiomycetes</taxon>
        <taxon>Eurotiomycetidae</taxon>
        <taxon>Eurotiales</taxon>
        <taxon>Aspergillaceae</taxon>
        <taxon>Aspergillus</taxon>
        <taxon>Aspergillus subgen. Nidulantes</taxon>
    </lineage>
</organism>
<dbReference type="EMBL" id="JBFXLU010000050">
    <property type="protein sequence ID" value="KAL2848421.1"/>
    <property type="molecule type" value="Genomic_DNA"/>
</dbReference>
<dbReference type="Proteomes" id="UP001610446">
    <property type="component" value="Unassembled WGS sequence"/>
</dbReference>
<accession>A0ABR4K7Y9</accession>
<feature type="compositionally biased region" description="Low complexity" evidence="1">
    <location>
        <begin position="9"/>
        <end position="20"/>
    </location>
</feature>